<evidence type="ECO:0000313" key="1">
    <source>
        <dbReference type="EMBL" id="RFA38827.1"/>
    </source>
</evidence>
<dbReference type="Proteomes" id="UP000256763">
    <property type="component" value="Unassembled WGS sequence"/>
</dbReference>
<sequence length="171" mass="19176">MRHAAKLERHSDHTQFKRTIIGPLAYRWRAEDALNTGNVDDMLKHVEAALALGFSSFSSPLRSQLLQYRAYAHAARGNKTAAHLDIREAMKLRTGPDGEHYVLHSLILLGATHGLLGEDKAAEAALTEAVETSLEVDAPYPISGAYAYRAWLFIRQQRTDEAMADCRQFWN</sequence>
<proteinExistence type="predicted"/>
<reference evidence="2" key="1">
    <citation type="submission" date="2017-05" db="EMBL/GenBank/DDBJ databases">
        <authorList>
            <person name="Sharma S."/>
            <person name="Sidhu C."/>
            <person name="Pinnaka A.K."/>
        </authorList>
    </citation>
    <scope>NUCLEOTIDE SEQUENCE [LARGE SCALE GENOMIC DNA]</scope>
    <source>
        <strain evidence="2">AK93</strain>
    </source>
</reference>
<dbReference type="Gene3D" id="1.25.40.10">
    <property type="entry name" value="Tetratricopeptide repeat domain"/>
    <property type="match status" value="1"/>
</dbReference>
<keyword evidence="2" id="KW-1185">Reference proteome</keyword>
<dbReference type="EMBL" id="NFZW01000002">
    <property type="protein sequence ID" value="RFA38827.1"/>
    <property type="molecule type" value="Genomic_DNA"/>
</dbReference>
<dbReference type="InterPro" id="IPR011990">
    <property type="entry name" value="TPR-like_helical_dom_sf"/>
</dbReference>
<dbReference type="AlphaFoldDB" id="A0A3E0X3D4"/>
<evidence type="ECO:0000313" key="2">
    <source>
        <dbReference type="Proteomes" id="UP000256763"/>
    </source>
</evidence>
<protein>
    <recommendedName>
        <fullName evidence="3">MalT-like TPR region domain-containing protein</fullName>
    </recommendedName>
</protein>
<dbReference type="SUPFAM" id="SSF48452">
    <property type="entry name" value="TPR-like"/>
    <property type="match status" value="1"/>
</dbReference>
<comment type="caution">
    <text evidence="1">The sequence shown here is derived from an EMBL/GenBank/DDBJ whole genome shotgun (WGS) entry which is preliminary data.</text>
</comment>
<dbReference type="RefSeq" id="WP_147305484.1">
    <property type="nucleotide sequence ID" value="NZ_NFZW01000002.1"/>
</dbReference>
<gene>
    <name evidence="1" type="ORF">CAL65_02670</name>
</gene>
<evidence type="ECO:0008006" key="3">
    <source>
        <dbReference type="Google" id="ProtNLM"/>
    </source>
</evidence>
<organism evidence="1 2">
    <name type="scientific">Alkalilimnicola ehrlichii</name>
    <dbReference type="NCBI Taxonomy" id="351052"/>
    <lineage>
        <taxon>Bacteria</taxon>
        <taxon>Pseudomonadati</taxon>
        <taxon>Pseudomonadota</taxon>
        <taxon>Gammaproteobacteria</taxon>
        <taxon>Chromatiales</taxon>
        <taxon>Ectothiorhodospiraceae</taxon>
        <taxon>Alkalilimnicola</taxon>
    </lineage>
</organism>
<accession>A0A3E0X3D4</accession>
<name>A0A3E0X3D4_9GAMM</name>